<evidence type="ECO:0000256" key="1">
    <source>
        <dbReference type="ARBA" id="ARBA00022860"/>
    </source>
</evidence>
<dbReference type="GO" id="GO:0005516">
    <property type="term" value="F:calmodulin binding"/>
    <property type="evidence" value="ECO:0007669"/>
    <property type="project" value="UniProtKB-KW"/>
</dbReference>
<feature type="region of interest" description="Disordered" evidence="4">
    <location>
        <begin position="397"/>
        <end position="418"/>
    </location>
</feature>
<feature type="compositionally biased region" description="Basic and acidic residues" evidence="4">
    <location>
        <begin position="799"/>
        <end position="808"/>
    </location>
</feature>
<evidence type="ECO:0000256" key="4">
    <source>
        <dbReference type="SAM" id="MobiDB-lite"/>
    </source>
</evidence>
<evidence type="ECO:0000313" key="7">
    <source>
        <dbReference type="Proteomes" id="UP000436088"/>
    </source>
</evidence>
<dbReference type="EMBL" id="VEPZ02001737">
    <property type="protein sequence ID" value="KAE8659866.1"/>
    <property type="molecule type" value="Genomic_DNA"/>
</dbReference>
<name>A0A6A2XCN6_HIBSY</name>
<gene>
    <name evidence="6" type="ORF">F3Y22_tig00116962pilonHSYRG01238</name>
</gene>
<feature type="compositionally biased region" description="Polar residues" evidence="4">
    <location>
        <begin position="610"/>
        <end position="626"/>
    </location>
</feature>
<accession>A0A6A2XCN6</accession>
<feature type="region of interest" description="Disordered" evidence="4">
    <location>
        <begin position="610"/>
        <end position="845"/>
    </location>
</feature>
<evidence type="ECO:0000259" key="5">
    <source>
        <dbReference type="Pfam" id="PF13178"/>
    </source>
</evidence>
<dbReference type="Proteomes" id="UP000436088">
    <property type="component" value="Unassembled WGS sequence"/>
</dbReference>
<dbReference type="PANTHER" id="PTHR32295:SF154">
    <property type="entry name" value="PROTEIN IQ-DOMAIN 32"/>
    <property type="match status" value="1"/>
</dbReference>
<sequence>MGKSTSCFKIITCGGDSAETDDVIHVPQAESKRPNDKKGWSFRKRYDHHQVLSNTVIQEATSGLEQSSEFAGFNFQHPDASIAPEKTSSIQYSEEKPQVKTPEEYIEEGSMCVGPKECTEEKFQLLTPMAYNEEKSQFLIPMAYTEEKSQLLTQEEPKMPESVPITINEAEDDANLDESVVIIIQTAIRGFLAHKEIGKLKNLVKLQAAVRRHLVRRHAAGTLRCLQAIVKMQVLVRARLSQEGLYAENRLDGKLHNDNQNLQGSSAIKQNATYTSIEKLLSSKFARQLMDSTPKNKPIHFKCDPLKPNSAWSWLERWMSVPSPKYSSTVKLTMEQPEWEKSNNYETPVTATVPSEEISESNEPKTDVRETLVSSESEENLITDNAANFKFEECERTSSPVMDDMDQPRSDTITSDLNENSQEINSQDQMMQTDAHSQTVGSCLSNKLEIESEQSKHSTKRFASEQLEAEPMKFAFGSRKVSSPSFIAAQTKFKELSSTDNSSRSVDSSHLDVEDESNLDTLSSEADTISRSTKRSITENAVKNRGVQCSDSECGAEISITSTLGSPDISEVGTIGYEYGAKVSEQENFSSNSIKDLNVKENNTGSIRMTDSSLSFADQPDSSPSIADQPKKLDDASGALANLVVADSPQVAQEPPKGTPDLHRDLDSEMGNQAYILSPEASPKCHMIVPESQRTPSSEVSVTARKKKDKSCQKRKSLSAAKSSPLTPDCDSGARSSMELLPKYKKNGKIRNSQGSGRPDNIDGEPRDSNSSNSLPHFMHATESARAKVNAKTSPRSSPDVHDRDIYIKKRHSLPAANGRQGSPRIQRPISQSHQGAKGNEKWQR</sequence>
<dbReference type="Gene3D" id="1.20.5.190">
    <property type="match status" value="1"/>
</dbReference>
<dbReference type="Pfam" id="PF13178">
    <property type="entry name" value="DUF4005"/>
    <property type="match status" value="1"/>
</dbReference>
<dbReference type="InterPro" id="IPR025064">
    <property type="entry name" value="DUF4005"/>
</dbReference>
<comment type="similarity">
    <text evidence="2">Belongs to the IQD family.</text>
</comment>
<protein>
    <submittedName>
        <fullName evidence="6">Zinc finger CCCH domain-containing protein 6-like</fullName>
    </submittedName>
</protein>
<feature type="compositionally biased region" description="Polar residues" evidence="4">
    <location>
        <begin position="519"/>
        <end position="531"/>
    </location>
</feature>
<keyword evidence="7" id="KW-1185">Reference proteome</keyword>
<evidence type="ECO:0000256" key="3">
    <source>
        <dbReference type="ARBA" id="ARBA00024378"/>
    </source>
</evidence>
<feature type="region of interest" description="Disordered" evidence="4">
    <location>
        <begin position="347"/>
        <end position="378"/>
    </location>
</feature>
<feature type="compositionally biased region" description="Polar residues" evidence="4">
    <location>
        <begin position="692"/>
        <end position="701"/>
    </location>
</feature>
<reference evidence="6" key="1">
    <citation type="submission" date="2019-09" db="EMBL/GenBank/DDBJ databases">
        <title>Draft genome information of white flower Hibiscus syriacus.</title>
        <authorList>
            <person name="Kim Y.-M."/>
        </authorList>
    </citation>
    <scope>NUCLEOTIDE SEQUENCE [LARGE SCALE GENOMIC DNA]</scope>
    <source>
        <strain evidence="6">YM2019G1</strain>
    </source>
</reference>
<comment type="caution">
    <text evidence="6">The sequence shown here is derived from an EMBL/GenBank/DDBJ whole genome shotgun (WGS) entry which is preliminary data.</text>
</comment>
<comment type="subunit">
    <text evidence="3">Binds to multiple calmodulin (CaM) in the presence of Ca(2+) and CaM-like proteins.</text>
</comment>
<dbReference type="PANTHER" id="PTHR32295">
    <property type="entry name" value="IQ-DOMAIN 5-RELATED"/>
    <property type="match status" value="1"/>
</dbReference>
<dbReference type="AlphaFoldDB" id="A0A6A2XCN6"/>
<keyword evidence="1" id="KW-0112">Calmodulin-binding</keyword>
<feature type="region of interest" description="Disordered" evidence="4">
    <location>
        <begin position="497"/>
        <end position="534"/>
    </location>
</feature>
<feature type="domain" description="DUF4005" evidence="5">
    <location>
        <begin position="768"/>
        <end position="835"/>
    </location>
</feature>
<organism evidence="6 7">
    <name type="scientific">Hibiscus syriacus</name>
    <name type="common">Rose of Sharon</name>
    <dbReference type="NCBI Taxonomy" id="106335"/>
    <lineage>
        <taxon>Eukaryota</taxon>
        <taxon>Viridiplantae</taxon>
        <taxon>Streptophyta</taxon>
        <taxon>Embryophyta</taxon>
        <taxon>Tracheophyta</taxon>
        <taxon>Spermatophyta</taxon>
        <taxon>Magnoliopsida</taxon>
        <taxon>eudicotyledons</taxon>
        <taxon>Gunneridae</taxon>
        <taxon>Pentapetalae</taxon>
        <taxon>rosids</taxon>
        <taxon>malvids</taxon>
        <taxon>Malvales</taxon>
        <taxon>Malvaceae</taxon>
        <taxon>Malvoideae</taxon>
        <taxon>Hibiscus</taxon>
    </lineage>
</organism>
<dbReference type="InterPro" id="IPR000048">
    <property type="entry name" value="IQ_motif_EF-hand-BS"/>
</dbReference>
<dbReference type="Pfam" id="PF00612">
    <property type="entry name" value="IQ"/>
    <property type="match status" value="2"/>
</dbReference>
<evidence type="ECO:0000313" key="6">
    <source>
        <dbReference type="EMBL" id="KAE8659866.1"/>
    </source>
</evidence>
<proteinExistence type="inferred from homology"/>
<feature type="compositionally biased region" description="Basic residues" evidence="4">
    <location>
        <begin position="704"/>
        <end position="717"/>
    </location>
</feature>
<evidence type="ECO:0000256" key="2">
    <source>
        <dbReference type="ARBA" id="ARBA00024341"/>
    </source>
</evidence>
<dbReference type="PROSITE" id="PS50096">
    <property type="entry name" value="IQ"/>
    <property type="match status" value="2"/>
</dbReference>